<dbReference type="HOGENOM" id="CLU_1949487_0_0_1"/>
<dbReference type="SUPFAM" id="SSF52833">
    <property type="entry name" value="Thioredoxin-like"/>
    <property type="match status" value="1"/>
</dbReference>
<dbReference type="PANTHER" id="PTHR46115">
    <property type="entry name" value="THIOREDOXIN-LIKE PROTEIN 1"/>
    <property type="match status" value="1"/>
</dbReference>
<feature type="domain" description="Thioredoxin" evidence="2">
    <location>
        <begin position="1"/>
        <end position="129"/>
    </location>
</feature>
<dbReference type="InterPro" id="IPR017937">
    <property type="entry name" value="Thioredoxin_CS"/>
</dbReference>
<evidence type="ECO:0000259" key="2">
    <source>
        <dbReference type="PROSITE" id="PS51352"/>
    </source>
</evidence>
<organism evidence="3 4">
    <name type="scientific">Paxillus involutus ATCC 200175</name>
    <dbReference type="NCBI Taxonomy" id="664439"/>
    <lineage>
        <taxon>Eukaryota</taxon>
        <taxon>Fungi</taxon>
        <taxon>Dikarya</taxon>
        <taxon>Basidiomycota</taxon>
        <taxon>Agaricomycotina</taxon>
        <taxon>Agaricomycetes</taxon>
        <taxon>Agaricomycetidae</taxon>
        <taxon>Boletales</taxon>
        <taxon>Paxilineae</taxon>
        <taxon>Paxillaceae</taxon>
        <taxon>Paxillus</taxon>
    </lineage>
</organism>
<dbReference type="EMBL" id="KN819348">
    <property type="protein sequence ID" value="KIJ13758.1"/>
    <property type="molecule type" value="Genomic_DNA"/>
</dbReference>
<dbReference type="Gene3D" id="3.40.30.10">
    <property type="entry name" value="Glutaredoxin"/>
    <property type="match status" value="1"/>
</dbReference>
<dbReference type="OrthoDB" id="2121326at2759"/>
<dbReference type="Proteomes" id="UP000053647">
    <property type="component" value="Unassembled WGS sequence"/>
</dbReference>
<evidence type="ECO:0000313" key="3">
    <source>
        <dbReference type="EMBL" id="KIJ13758.1"/>
    </source>
</evidence>
<protein>
    <recommendedName>
        <fullName evidence="2">Thioredoxin domain-containing protein</fullName>
    </recommendedName>
</protein>
<dbReference type="CDD" id="cd02947">
    <property type="entry name" value="TRX_family"/>
    <property type="match status" value="1"/>
</dbReference>
<keyword evidence="1" id="KW-1015">Disulfide bond</keyword>
<dbReference type="InterPro" id="IPR036249">
    <property type="entry name" value="Thioredoxin-like_sf"/>
</dbReference>
<dbReference type="InterPro" id="IPR013766">
    <property type="entry name" value="Thioredoxin_domain"/>
</dbReference>
<reference evidence="3 4" key="1">
    <citation type="submission" date="2014-06" db="EMBL/GenBank/DDBJ databases">
        <authorList>
            <consortium name="DOE Joint Genome Institute"/>
            <person name="Kuo A."/>
            <person name="Kohler A."/>
            <person name="Nagy L.G."/>
            <person name="Floudas D."/>
            <person name="Copeland A."/>
            <person name="Barry K.W."/>
            <person name="Cichocki N."/>
            <person name="Veneault-Fourrey C."/>
            <person name="LaButti K."/>
            <person name="Lindquist E.A."/>
            <person name="Lipzen A."/>
            <person name="Lundell T."/>
            <person name="Morin E."/>
            <person name="Murat C."/>
            <person name="Sun H."/>
            <person name="Tunlid A."/>
            <person name="Henrissat B."/>
            <person name="Grigoriev I.V."/>
            <person name="Hibbett D.S."/>
            <person name="Martin F."/>
            <person name="Nordberg H.P."/>
            <person name="Cantor M.N."/>
            <person name="Hua S.X."/>
        </authorList>
    </citation>
    <scope>NUCLEOTIDE SEQUENCE [LARGE SCALE GENOMIC DNA]</scope>
    <source>
        <strain evidence="3 4">ATCC 200175</strain>
    </source>
</reference>
<dbReference type="PROSITE" id="PS51352">
    <property type="entry name" value="THIOREDOXIN_2"/>
    <property type="match status" value="1"/>
</dbReference>
<dbReference type="AlphaFoldDB" id="A0A0C9TU44"/>
<accession>A0A0C9TU44</accession>
<keyword evidence="4" id="KW-1185">Reference proteome</keyword>
<sequence>MTITPIDSYLDFRQVISKDKVVFIDFWAPWCAPCKVIKPAFEKLSNNHGGVADFYSVDVNSYDDIGHEVRITFVRPLAVCAGNSSRCSPSSPRCWSSDFLFGVESSVSLLICIGFLLKYVQQYVGHDDV</sequence>
<reference evidence="4" key="2">
    <citation type="submission" date="2015-01" db="EMBL/GenBank/DDBJ databases">
        <title>Evolutionary Origins and Diversification of the Mycorrhizal Mutualists.</title>
        <authorList>
            <consortium name="DOE Joint Genome Institute"/>
            <consortium name="Mycorrhizal Genomics Consortium"/>
            <person name="Kohler A."/>
            <person name="Kuo A."/>
            <person name="Nagy L.G."/>
            <person name="Floudas D."/>
            <person name="Copeland A."/>
            <person name="Barry K.W."/>
            <person name="Cichocki N."/>
            <person name="Veneault-Fourrey C."/>
            <person name="LaButti K."/>
            <person name="Lindquist E.A."/>
            <person name="Lipzen A."/>
            <person name="Lundell T."/>
            <person name="Morin E."/>
            <person name="Murat C."/>
            <person name="Riley R."/>
            <person name="Ohm R."/>
            <person name="Sun H."/>
            <person name="Tunlid A."/>
            <person name="Henrissat B."/>
            <person name="Grigoriev I.V."/>
            <person name="Hibbett D.S."/>
            <person name="Martin F."/>
        </authorList>
    </citation>
    <scope>NUCLEOTIDE SEQUENCE [LARGE SCALE GENOMIC DNA]</scope>
    <source>
        <strain evidence="4">ATCC 200175</strain>
    </source>
</reference>
<dbReference type="Pfam" id="PF00085">
    <property type="entry name" value="Thioredoxin"/>
    <property type="match status" value="1"/>
</dbReference>
<gene>
    <name evidence="3" type="ORF">PAXINDRAFT_135595</name>
</gene>
<proteinExistence type="predicted"/>
<evidence type="ECO:0000313" key="4">
    <source>
        <dbReference type="Proteomes" id="UP000053647"/>
    </source>
</evidence>
<name>A0A0C9TU44_PAXIN</name>
<evidence type="ECO:0000256" key="1">
    <source>
        <dbReference type="ARBA" id="ARBA00023157"/>
    </source>
</evidence>
<dbReference type="PROSITE" id="PS00194">
    <property type="entry name" value="THIOREDOXIN_1"/>
    <property type="match status" value="1"/>
</dbReference>